<keyword evidence="10" id="KW-0175">Coiled coil</keyword>
<proteinExistence type="inferred from homology"/>
<evidence type="ECO:0000256" key="5">
    <source>
        <dbReference type="ARBA" id="ARBA00022490"/>
    </source>
</evidence>
<comment type="function">
    <text evidence="1">Component of the nexin-dynein regulatory complex (N-DRC), a key regulator of ciliary/flagellar motility which maintains the alignment and integrity of the distal axoneme and regulates microtubule sliding in motile axonemes.</text>
</comment>
<evidence type="ECO:0000256" key="6">
    <source>
        <dbReference type="ARBA" id="ARBA00022846"/>
    </source>
</evidence>
<evidence type="ECO:0000256" key="1">
    <source>
        <dbReference type="ARBA" id="ARBA00003029"/>
    </source>
</evidence>
<keyword evidence="8" id="KW-0206">Cytoskeleton</keyword>
<evidence type="ECO:0000256" key="8">
    <source>
        <dbReference type="ARBA" id="ARBA00023212"/>
    </source>
</evidence>
<feature type="coiled-coil region" evidence="10">
    <location>
        <begin position="315"/>
        <end position="342"/>
    </location>
</feature>
<reference evidence="11 12" key="1">
    <citation type="submission" date="2015-04" db="EMBL/GenBank/DDBJ databases">
        <authorList>
            <person name="Syromyatnikov M.Y."/>
            <person name="Popov V.N."/>
        </authorList>
    </citation>
    <scope>NUCLEOTIDE SEQUENCE [LARGE SCALE GENOMIC DNA]</scope>
</reference>
<organism evidence="11 12">
    <name type="scientific">Clunio marinus</name>
    <dbReference type="NCBI Taxonomy" id="568069"/>
    <lineage>
        <taxon>Eukaryota</taxon>
        <taxon>Metazoa</taxon>
        <taxon>Ecdysozoa</taxon>
        <taxon>Arthropoda</taxon>
        <taxon>Hexapoda</taxon>
        <taxon>Insecta</taxon>
        <taxon>Pterygota</taxon>
        <taxon>Neoptera</taxon>
        <taxon>Endopterygota</taxon>
        <taxon>Diptera</taxon>
        <taxon>Nematocera</taxon>
        <taxon>Chironomoidea</taxon>
        <taxon>Chironomidae</taxon>
        <taxon>Clunio</taxon>
    </lineage>
</organism>
<evidence type="ECO:0000256" key="4">
    <source>
        <dbReference type="ARBA" id="ARBA00021752"/>
    </source>
</evidence>
<accession>A0A1J1IVB5</accession>
<evidence type="ECO:0000256" key="3">
    <source>
        <dbReference type="ARBA" id="ARBA00009071"/>
    </source>
</evidence>
<sequence>MDDIDFDDFFEPEEENVDDFNFIDPSILKQFQRRISCEIKLSDDDEIYGEKATRKFEFQIQVNRILQIFDEMIEKIETLLCIQEFVKDRKLMEKYFNDSDINNLTKYCSGKDLEVDMNDEKESEKISQLIQSLLNSDLHKHVDSYKNNISLQKKMLFSSIKELRNIIDLRLQLTAPKELKKEQILHQMWKKYGKTKEKIATLREKWIYRKQNFEEKMQDKYETIERFKREIEMLRKQNETEIQNRIQESNVNIVELCEVKDHAIAQKFKAAEQSKVMYNEFLHANLSRERKLREQKQKAVQAFQAILHKYDIEVGEERTRELDDLQNALELQRKEFATWKESVCEPQIKLHAHLMHERDEAERREMEQSMMIFMMNRSAKILQKYWRNLVAKRRKKKGRRGGKKK</sequence>
<keyword evidence="12" id="KW-1185">Reference proteome</keyword>
<dbReference type="Proteomes" id="UP000183832">
    <property type="component" value="Unassembled WGS sequence"/>
</dbReference>
<evidence type="ECO:0000256" key="10">
    <source>
        <dbReference type="SAM" id="Coils"/>
    </source>
</evidence>
<comment type="similarity">
    <text evidence="3">Belongs to the DRC10 family.</text>
</comment>
<keyword evidence="5" id="KW-0963">Cytoplasm</keyword>
<evidence type="ECO:0000313" key="11">
    <source>
        <dbReference type="EMBL" id="CRL03086.1"/>
    </source>
</evidence>
<keyword evidence="6" id="KW-0282">Flagellum</keyword>
<dbReference type="OrthoDB" id="536093at2759"/>
<name>A0A1J1IVB5_9DIPT</name>
<gene>
    <name evidence="11" type="ORF">CLUMA_CG016753</name>
</gene>
<dbReference type="AlphaFoldDB" id="A0A1J1IVB5"/>
<dbReference type="InterPro" id="IPR042815">
    <property type="entry name" value="DRC10"/>
</dbReference>
<dbReference type="STRING" id="568069.A0A1J1IVB5"/>
<evidence type="ECO:0000313" key="12">
    <source>
        <dbReference type="Proteomes" id="UP000183832"/>
    </source>
</evidence>
<dbReference type="EMBL" id="CVRI01000059">
    <property type="protein sequence ID" value="CRL03086.1"/>
    <property type="molecule type" value="Genomic_DNA"/>
</dbReference>
<evidence type="ECO:0000256" key="7">
    <source>
        <dbReference type="ARBA" id="ARBA00023069"/>
    </source>
</evidence>
<comment type="subcellular location">
    <subcellularLocation>
        <location evidence="2">Cytoplasm</location>
        <location evidence="2">Cytoskeleton</location>
        <location evidence="2">Flagellum axoneme</location>
    </subcellularLocation>
</comment>
<evidence type="ECO:0000256" key="2">
    <source>
        <dbReference type="ARBA" id="ARBA00004611"/>
    </source>
</evidence>
<evidence type="ECO:0000256" key="9">
    <source>
        <dbReference type="ARBA" id="ARBA00023273"/>
    </source>
</evidence>
<dbReference type="PANTHER" id="PTHR31598">
    <property type="entry name" value="IQ DOMAIN-CONTAINING PROTEIN D"/>
    <property type="match status" value="1"/>
</dbReference>
<dbReference type="PANTHER" id="PTHR31598:SF1">
    <property type="entry name" value="DYNEIN REGULATORY COMPLEX PROTEIN 10"/>
    <property type="match status" value="1"/>
</dbReference>
<feature type="coiled-coil region" evidence="10">
    <location>
        <begin position="210"/>
        <end position="244"/>
    </location>
</feature>
<keyword evidence="7" id="KW-0969">Cilium</keyword>
<protein>
    <recommendedName>
        <fullName evidence="4">Dynein regulatory complex protein 10</fullName>
    </recommendedName>
</protein>
<keyword evidence="9" id="KW-0966">Cell projection</keyword>